<feature type="repeat" description="TPR" evidence="1">
    <location>
        <begin position="420"/>
        <end position="453"/>
    </location>
</feature>
<dbReference type="InterPro" id="IPR011990">
    <property type="entry name" value="TPR-like_helical_dom_sf"/>
</dbReference>
<dbReference type="Pfam" id="PF13432">
    <property type="entry name" value="TPR_16"/>
    <property type="match status" value="2"/>
</dbReference>
<keyword evidence="4" id="KW-1185">Reference proteome</keyword>
<keyword evidence="1" id="KW-0802">TPR repeat</keyword>
<dbReference type="EMBL" id="CP093442">
    <property type="protein sequence ID" value="UOF00855.1"/>
    <property type="molecule type" value="Genomic_DNA"/>
</dbReference>
<dbReference type="SMART" id="SM00028">
    <property type="entry name" value="TPR"/>
    <property type="match status" value="7"/>
</dbReference>
<evidence type="ECO:0000256" key="1">
    <source>
        <dbReference type="PROSITE-ProRule" id="PRU00339"/>
    </source>
</evidence>
<accession>A0ABY4C7G1</accession>
<name>A0ABY4C7G1_9BACT</name>
<dbReference type="Gene3D" id="1.25.40.10">
    <property type="entry name" value="Tetratricopeptide repeat domain"/>
    <property type="match status" value="4"/>
</dbReference>
<evidence type="ECO:0000256" key="2">
    <source>
        <dbReference type="SAM" id="SignalP"/>
    </source>
</evidence>
<dbReference type="Pfam" id="PF13174">
    <property type="entry name" value="TPR_6"/>
    <property type="match status" value="2"/>
</dbReference>
<evidence type="ECO:0000313" key="3">
    <source>
        <dbReference type="EMBL" id="UOF00855.1"/>
    </source>
</evidence>
<protein>
    <submittedName>
        <fullName evidence="3">Tetratricopeptide repeat protein</fullName>
    </submittedName>
</protein>
<dbReference type="InterPro" id="IPR019734">
    <property type="entry name" value="TPR_rpt"/>
</dbReference>
<dbReference type="SUPFAM" id="SSF48452">
    <property type="entry name" value="TPR-like"/>
    <property type="match status" value="2"/>
</dbReference>
<feature type="chain" id="PRO_5047075705" evidence="2">
    <location>
        <begin position="24"/>
        <end position="929"/>
    </location>
</feature>
<feature type="signal peptide" evidence="2">
    <location>
        <begin position="1"/>
        <end position="23"/>
    </location>
</feature>
<organism evidence="3 4">
    <name type="scientific">Bdellovibrio reynosensis</name>
    <dbReference type="NCBI Taxonomy" id="2835041"/>
    <lineage>
        <taxon>Bacteria</taxon>
        <taxon>Pseudomonadati</taxon>
        <taxon>Bdellovibrionota</taxon>
        <taxon>Bdellovibrionia</taxon>
        <taxon>Bdellovibrionales</taxon>
        <taxon>Pseudobdellovibrionaceae</taxon>
        <taxon>Bdellovibrio</taxon>
    </lineage>
</organism>
<keyword evidence="2" id="KW-0732">Signal</keyword>
<dbReference type="Proteomes" id="UP000830116">
    <property type="component" value="Chromosome"/>
</dbReference>
<evidence type="ECO:0000313" key="4">
    <source>
        <dbReference type="Proteomes" id="UP000830116"/>
    </source>
</evidence>
<sequence>MNTLQRIIMAGCLIIGLVTAAHAANKVNGSINFQGDTVHLEFTGQQNWDYDVKRLEVKGQTVVEMAVPALDDSTIQALSAFKSEFVTGIVVDRQGPDGKSVVKFTLAGENIDTFDYLTDQPSRLIMDFYLNPNAKKEVPAVAKKSEPAAVADKAKSTDTVAKVKTNKKRNPATADVLALSNQGIAVAANDEAPIKAGIFDGGDPEYDRFAIKDYQIKEDAIIRAKDNYYIPFPMLQTPVSFWEKLKVTPTIYQITPKATEENKQARLLLTLFEKQRYAVYLKTQAWFKEKYPNSEYNEMIDFMTADVHLSLWQNENRGGSYDEAMQRYKDAIAKYPQSPLAERTSLKTGFLSLEKGDAINALRLFNDHIENKNFGAKNSLSKDLARVGTGLAFMKINKWNDAAAQFAEVEKNTQNRDLKVEAAFRQGDIWARAKNYDKAVAEYQAALKKYPEGQNFYPNAFYNQAESLFWMKKYPESLDVYRTYIKKFPSDDHAAFAMTRMGELLDIFGADKSRVMGAYLETFFRYGESPSAVVARLRLLSARMKGMKPKEVNHAVGEIMSLAKKIDLPNIEQFSTVMVGDGYTSRGEFPKSIDLLSKYYKEHPTSVDVPLMTNRIVANINEKLSSEVAQGNFIAALKTHSKFADNWLKNSKRLDTKYNVGRAFEMGGAPVEAEKYYKDVLNRIYAIRGTQEAKEIKAKENLPSEDELNLRLSAVFTNEQKYNQAYEFLKNIKNPETLTEEAQIERVNIAVRLLEKRGDNESAIRYLGELLRTWKGQPELVAEPYLKLAELQMKQNRSADALQALGMIDKLQSDSDKVSPVVHAKALEMTGDIQLEKGQPSEAIASYEKLLEKYEDKRPLSSIRYKLGQIHFNKGEIQKAATVWNEFKGEKSEFWKNLAQEQLKNSEWRDGYKKYIKRIPAMSENEQGK</sequence>
<reference evidence="3" key="1">
    <citation type="submission" date="2022-03" db="EMBL/GenBank/DDBJ databases">
        <title>Genome Identification and Characterization of new species Bdellovibrio reynosense LBG001 sp. nov. from a Mexico soil sample.</title>
        <authorList>
            <person name="Camilli A."/>
            <person name="Ajao Y."/>
            <person name="Guo X."/>
        </authorList>
    </citation>
    <scope>NUCLEOTIDE SEQUENCE</scope>
    <source>
        <strain evidence="3">LBG001</strain>
    </source>
</reference>
<proteinExistence type="predicted"/>
<dbReference type="RefSeq" id="WP_243537029.1">
    <property type="nucleotide sequence ID" value="NZ_CP093442.1"/>
</dbReference>
<dbReference type="PROSITE" id="PS50005">
    <property type="entry name" value="TPR"/>
    <property type="match status" value="1"/>
</dbReference>
<gene>
    <name evidence="3" type="ORF">MNR06_14230</name>
</gene>